<accession>A0A2T1GJ79</accession>
<evidence type="ECO:0000313" key="2">
    <source>
        <dbReference type="Proteomes" id="UP000238937"/>
    </source>
</evidence>
<name>A0A2T1GJ79_9CYAN</name>
<dbReference type="Proteomes" id="UP000238937">
    <property type="component" value="Unassembled WGS sequence"/>
</dbReference>
<sequence>MLRLHPLSFAKTPPESMFLNFKRNNPIVAFYFSDLFRSSTAGFYRSFLAVKLAGGTYSGDMEQVKTFILSNSQLQQEQVL</sequence>
<gene>
    <name evidence="1" type="ORF">C7B77_06970</name>
</gene>
<dbReference type="EMBL" id="PVWO01000060">
    <property type="protein sequence ID" value="PSB57820.1"/>
    <property type="molecule type" value="Genomic_DNA"/>
</dbReference>
<organism evidence="1 2">
    <name type="scientific">Chamaesiphon polymorphus CCALA 037</name>
    <dbReference type="NCBI Taxonomy" id="2107692"/>
    <lineage>
        <taxon>Bacteria</taxon>
        <taxon>Bacillati</taxon>
        <taxon>Cyanobacteriota</taxon>
        <taxon>Cyanophyceae</taxon>
        <taxon>Gomontiellales</taxon>
        <taxon>Chamaesiphonaceae</taxon>
        <taxon>Chamaesiphon</taxon>
    </lineage>
</organism>
<dbReference type="AlphaFoldDB" id="A0A2T1GJ79"/>
<comment type="caution">
    <text evidence="1">The sequence shown here is derived from an EMBL/GenBank/DDBJ whole genome shotgun (WGS) entry which is preliminary data.</text>
</comment>
<evidence type="ECO:0000313" key="1">
    <source>
        <dbReference type="EMBL" id="PSB57820.1"/>
    </source>
</evidence>
<reference evidence="1 2" key="1">
    <citation type="submission" date="2018-03" db="EMBL/GenBank/DDBJ databases">
        <title>The ancient ancestry and fast evolution of plastids.</title>
        <authorList>
            <person name="Moore K.R."/>
            <person name="Magnabosco C."/>
            <person name="Momper L."/>
            <person name="Gold D.A."/>
            <person name="Bosak T."/>
            <person name="Fournier G.P."/>
        </authorList>
    </citation>
    <scope>NUCLEOTIDE SEQUENCE [LARGE SCALE GENOMIC DNA]</scope>
    <source>
        <strain evidence="1 2">CCALA 037</strain>
    </source>
</reference>
<keyword evidence="2" id="KW-1185">Reference proteome</keyword>
<protein>
    <submittedName>
        <fullName evidence="1">Uncharacterized protein</fullName>
    </submittedName>
</protein>
<proteinExistence type="predicted"/>